<keyword evidence="2 3" id="KW-0732">Signal</keyword>
<dbReference type="InterPro" id="IPR011250">
    <property type="entry name" value="OMP/PagP_B-barrel"/>
</dbReference>
<evidence type="ECO:0000313" key="6">
    <source>
        <dbReference type="Proteomes" id="UP001596270"/>
    </source>
</evidence>
<dbReference type="SUPFAM" id="SSF56925">
    <property type="entry name" value="OMPA-like"/>
    <property type="match status" value="1"/>
</dbReference>
<accession>A0ABW1TTB4</accession>
<comment type="subcellular location">
    <subcellularLocation>
        <location evidence="1">Cell outer membrane</location>
    </subcellularLocation>
</comment>
<feature type="domain" description="Outer membrane protein beta-barrel" evidence="4">
    <location>
        <begin position="26"/>
        <end position="212"/>
    </location>
</feature>
<dbReference type="Pfam" id="PF13505">
    <property type="entry name" value="OMP_b-brl"/>
    <property type="match status" value="1"/>
</dbReference>
<keyword evidence="6" id="KW-1185">Reference proteome</keyword>
<name>A0ABW1TTB4_9BURK</name>
<evidence type="ECO:0000259" key="4">
    <source>
        <dbReference type="Pfam" id="PF13505"/>
    </source>
</evidence>
<feature type="signal peptide" evidence="3">
    <location>
        <begin position="1"/>
        <end position="34"/>
    </location>
</feature>
<sequence>MKNQTPNRQIKLKRVLSGLAFAGASLALATAAQAQTTSSTGSGSSMSMYSPGSAYIGLNAGRSNYSAPGGTGIFSNDKNGNAYSLYGGSYFSPNFGWELGYNDFGSINRGGGTTKANAFSLSLVGKAPLSSSFNLLGRIGGSYAHTDVSSAAGSGITPGTDNKFDLSYGVGAEFAFNPQLSAVLQYDSYNLRYAGGNRDRINTTTLGLRYRF</sequence>
<dbReference type="EMBL" id="JBHSRS010000013">
    <property type="protein sequence ID" value="MFC6280540.1"/>
    <property type="molecule type" value="Genomic_DNA"/>
</dbReference>
<dbReference type="RefSeq" id="WP_371437817.1">
    <property type="nucleotide sequence ID" value="NZ_JBHSRS010000013.1"/>
</dbReference>
<evidence type="ECO:0000256" key="3">
    <source>
        <dbReference type="SAM" id="SignalP"/>
    </source>
</evidence>
<dbReference type="Proteomes" id="UP001596270">
    <property type="component" value="Unassembled WGS sequence"/>
</dbReference>
<comment type="caution">
    <text evidence="5">The sequence shown here is derived from an EMBL/GenBank/DDBJ whole genome shotgun (WGS) entry which is preliminary data.</text>
</comment>
<evidence type="ECO:0000313" key="5">
    <source>
        <dbReference type="EMBL" id="MFC6280540.1"/>
    </source>
</evidence>
<proteinExistence type="predicted"/>
<protein>
    <submittedName>
        <fullName evidence="5">Outer membrane beta-barrel protein</fullName>
    </submittedName>
</protein>
<dbReference type="InterPro" id="IPR027385">
    <property type="entry name" value="Beta-barrel_OMP"/>
</dbReference>
<dbReference type="Gene3D" id="2.40.160.20">
    <property type="match status" value="1"/>
</dbReference>
<reference evidence="6" key="1">
    <citation type="journal article" date="2019" name="Int. J. Syst. Evol. Microbiol.">
        <title>The Global Catalogue of Microorganisms (GCM) 10K type strain sequencing project: providing services to taxonomists for standard genome sequencing and annotation.</title>
        <authorList>
            <consortium name="The Broad Institute Genomics Platform"/>
            <consortium name="The Broad Institute Genome Sequencing Center for Infectious Disease"/>
            <person name="Wu L."/>
            <person name="Ma J."/>
        </authorList>
    </citation>
    <scope>NUCLEOTIDE SEQUENCE [LARGE SCALE GENOMIC DNA]</scope>
    <source>
        <strain evidence="6">CCUG 39402</strain>
    </source>
</reference>
<feature type="chain" id="PRO_5046125140" evidence="3">
    <location>
        <begin position="35"/>
        <end position="212"/>
    </location>
</feature>
<evidence type="ECO:0000256" key="2">
    <source>
        <dbReference type="ARBA" id="ARBA00022729"/>
    </source>
</evidence>
<organism evidence="5 6">
    <name type="scientific">Polaromonas aquatica</name>
    <dbReference type="NCBI Taxonomy" id="332657"/>
    <lineage>
        <taxon>Bacteria</taxon>
        <taxon>Pseudomonadati</taxon>
        <taxon>Pseudomonadota</taxon>
        <taxon>Betaproteobacteria</taxon>
        <taxon>Burkholderiales</taxon>
        <taxon>Comamonadaceae</taxon>
        <taxon>Polaromonas</taxon>
    </lineage>
</organism>
<gene>
    <name evidence="5" type="ORF">ACFQND_04770</name>
</gene>
<evidence type="ECO:0000256" key="1">
    <source>
        <dbReference type="ARBA" id="ARBA00004442"/>
    </source>
</evidence>